<dbReference type="Proteomes" id="UP000007954">
    <property type="component" value="Chromosome"/>
</dbReference>
<dbReference type="SUPFAM" id="SSF89957">
    <property type="entry name" value="MTH1187/YkoF-like"/>
    <property type="match status" value="1"/>
</dbReference>
<feature type="domain" description="Thiamine-binding protein" evidence="3">
    <location>
        <begin position="7"/>
        <end position="92"/>
    </location>
</feature>
<evidence type="ECO:0000256" key="2">
    <source>
        <dbReference type="SAM" id="MobiDB-lite"/>
    </source>
</evidence>
<evidence type="ECO:0000313" key="5">
    <source>
        <dbReference type="Proteomes" id="UP000007954"/>
    </source>
</evidence>
<dbReference type="Gene3D" id="3.30.70.930">
    <property type="match status" value="1"/>
</dbReference>
<name>G0LJL9_HALWC</name>
<feature type="region of interest" description="Disordered" evidence="2">
    <location>
        <begin position="80"/>
        <end position="119"/>
    </location>
</feature>
<sequence length="119" mass="12653">MSVIALLSVAPVIEESMASDVADAVEALDEFPVSYETNPMGTVIEADDTETLFTAAQAAHDAVDADRVSTVLKIDDKRARDTTAQEKVNAVEETLGRPARGDSLSPTEGSKTKTVKNDE</sequence>
<dbReference type="InterPro" id="IPR029756">
    <property type="entry name" value="MTH1187/YkoF-like"/>
</dbReference>
<dbReference type="InterPro" id="IPR002767">
    <property type="entry name" value="Thiamine_BP"/>
</dbReference>
<dbReference type="OrthoDB" id="10763at2157"/>
<evidence type="ECO:0000259" key="3">
    <source>
        <dbReference type="Pfam" id="PF01910"/>
    </source>
</evidence>
<dbReference type="PANTHER" id="PTHR33777:SF1">
    <property type="entry name" value="UPF0045 PROTEIN ECM15"/>
    <property type="match status" value="1"/>
</dbReference>
<dbReference type="GO" id="GO:0005829">
    <property type="term" value="C:cytosol"/>
    <property type="evidence" value="ECO:0007669"/>
    <property type="project" value="TreeGrafter"/>
</dbReference>
<comment type="similarity">
    <text evidence="1">Belongs to the UPF0045 family.</text>
</comment>
<dbReference type="InterPro" id="IPR051614">
    <property type="entry name" value="UPF0045_domain"/>
</dbReference>
<evidence type="ECO:0000256" key="1">
    <source>
        <dbReference type="ARBA" id="ARBA00010272"/>
    </source>
</evidence>
<proteinExistence type="inferred from homology"/>
<dbReference type="NCBIfam" id="TIGR00106">
    <property type="entry name" value="MTH1187 family thiamine-binding protein"/>
    <property type="match status" value="1"/>
</dbReference>
<protein>
    <submittedName>
        <fullName evidence="4">UPF0045 family protein</fullName>
    </submittedName>
</protein>
<gene>
    <name evidence="4" type="ordered locus">Hqrw_3169</name>
</gene>
<dbReference type="GeneID" id="12447966"/>
<dbReference type="PANTHER" id="PTHR33777">
    <property type="entry name" value="UPF0045 PROTEIN ECM15"/>
    <property type="match status" value="1"/>
</dbReference>
<dbReference type="Pfam" id="PF01910">
    <property type="entry name" value="Thiamine_BP"/>
    <property type="match status" value="1"/>
</dbReference>
<organism evidence="4 5">
    <name type="scientific">Haloquadratum walsbyi (strain DSM 16854 / JCM 12705 / C23)</name>
    <dbReference type="NCBI Taxonomy" id="768065"/>
    <lineage>
        <taxon>Archaea</taxon>
        <taxon>Methanobacteriati</taxon>
        <taxon>Methanobacteriota</taxon>
        <taxon>Stenosarchaea group</taxon>
        <taxon>Halobacteria</taxon>
        <taxon>Halobacteriales</taxon>
        <taxon>Haloferacaceae</taxon>
        <taxon>Haloquadratum</taxon>
    </lineage>
</organism>
<dbReference type="HOGENOM" id="CLU_137479_3_0_2"/>
<dbReference type="EMBL" id="FR746099">
    <property type="protein sequence ID" value="CCC40953.1"/>
    <property type="molecule type" value="Genomic_DNA"/>
</dbReference>
<dbReference type="AlphaFoldDB" id="G0LJL9"/>
<accession>G0LJL9</accession>
<reference evidence="4 5" key="1">
    <citation type="journal article" date="2011" name="PLoS ONE">
        <title>Haloquadratum walsbyi: limited diversity in a global pond.</title>
        <authorList>
            <person name="Dyall-Smith M."/>
            <person name="Pfeiffer F."/>
            <person name="Klee K."/>
            <person name="Palm P."/>
            <person name="Gross K."/>
            <person name="Schuster S.C."/>
            <person name="Rampp M."/>
            <person name="Oesterhelt D."/>
        </authorList>
    </citation>
    <scope>NUCLEOTIDE SEQUENCE [LARGE SCALE GENOMIC DNA]</scope>
    <source>
        <strain evidence="5">DSM 16854 / JCM 12705 / C23</strain>
    </source>
</reference>
<dbReference type="KEGG" id="hwc:Hqrw_3169"/>
<evidence type="ECO:0000313" key="4">
    <source>
        <dbReference type="EMBL" id="CCC40953.1"/>
    </source>
</evidence>
<dbReference type="RefSeq" id="WP_011572017.1">
    <property type="nucleotide sequence ID" value="NC_017459.1"/>
</dbReference>